<organism evidence="1 2">
    <name type="scientific">Anaeromassilibacillus senegalensis</name>
    <dbReference type="NCBI Taxonomy" id="1673717"/>
    <lineage>
        <taxon>Bacteria</taxon>
        <taxon>Bacillati</taxon>
        <taxon>Bacillota</taxon>
        <taxon>Clostridia</taxon>
        <taxon>Eubacteriales</taxon>
        <taxon>Acutalibacteraceae</taxon>
        <taxon>Anaeromassilibacillus</taxon>
    </lineage>
</organism>
<dbReference type="PANTHER" id="PTHR38451">
    <property type="entry name" value="TRNA (ADENINE(22)-N(1))-METHYLTRANSFERASE"/>
    <property type="match status" value="1"/>
</dbReference>
<comment type="caution">
    <text evidence="1">The sequence shown here is derived from an EMBL/GenBank/DDBJ whole genome shotgun (WGS) entry which is preliminary data.</text>
</comment>
<dbReference type="InterPro" id="IPR029063">
    <property type="entry name" value="SAM-dependent_MTases_sf"/>
</dbReference>
<keyword evidence="2" id="KW-1185">Reference proteome</keyword>
<proteinExistence type="predicted"/>
<evidence type="ECO:0000313" key="1">
    <source>
        <dbReference type="EMBL" id="MCF2651900.1"/>
    </source>
</evidence>
<name>A0ABS9CNI1_9FIRM</name>
<dbReference type="Proteomes" id="UP001299220">
    <property type="component" value="Unassembled WGS sequence"/>
</dbReference>
<dbReference type="GO" id="GO:0008168">
    <property type="term" value="F:methyltransferase activity"/>
    <property type="evidence" value="ECO:0007669"/>
    <property type="project" value="UniProtKB-KW"/>
</dbReference>
<dbReference type="Gene3D" id="3.40.50.150">
    <property type="entry name" value="Vaccinia Virus protein VP39"/>
    <property type="match status" value="1"/>
</dbReference>
<sequence length="236" mass="25921">MEHQKVLTLGARLEKCAEFVRPGTRVADIGTDHGYIPIALLQCGKTPFAVASDINPGPLESAKRNAIRYGVADRMRFVLSDGLHGVESSDADDIVIAGMGGELILRIIAETPWLCAPEKHLVLQPMTTAAQLRTGLLERGFAIEREEAVYDEKKIYSVLSVSYTGERMTEIPLLFQHMGKVQPGSPHSARYARSVEHNISNKIRGLRHTGGDTAALETLRQTLLDVYMKGCAEHDS</sequence>
<dbReference type="GO" id="GO:0032259">
    <property type="term" value="P:methylation"/>
    <property type="evidence" value="ECO:0007669"/>
    <property type="project" value="UniProtKB-KW"/>
</dbReference>
<dbReference type="EMBL" id="JAFBIT010000001">
    <property type="protein sequence ID" value="MCF2651900.1"/>
    <property type="molecule type" value="Genomic_DNA"/>
</dbReference>
<protein>
    <submittedName>
        <fullName evidence="1">SAM-dependent methyltransferase</fullName>
    </submittedName>
</protein>
<dbReference type="Pfam" id="PF12847">
    <property type="entry name" value="Methyltransf_18"/>
    <property type="match status" value="1"/>
</dbReference>
<evidence type="ECO:0000313" key="2">
    <source>
        <dbReference type="Proteomes" id="UP001299220"/>
    </source>
</evidence>
<dbReference type="PANTHER" id="PTHR38451:SF1">
    <property type="entry name" value="TRNA (ADENINE(22)-N(1))-METHYLTRANSFERASE"/>
    <property type="match status" value="1"/>
</dbReference>
<keyword evidence="1" id="KW-0808">Transferase</keyword>
<dbReference type="CDD" id="cd02440">
    <property type="entry name" value="AdoMet_MTases"/>
    <property type="match status" value="1"/>
</dbReference>
<gene>
    <name evidence="1" type="ORF">JQM67_04740</name>
</gene>
<keyword evidence="1" id="KW-0489">Methyltransferase</keyword>
<reference evidence="1 2" key="1">
    <citation type="submission" date="2020-12" db="EMBL/GenBank/DDBJ databases">
        <title>Whole genome sequences of gut porcine anaerobes.</title>
        <authorList>
            <person name="Kubasova T."/>
            <person name="Jahodarova E."/>
            <person name="Rychlik I."/>
        </authorList>
    </citation>
    <scope>NUCLEOTIDE SEQUENCE [LARGE SCALE GENOMIC DNA]</scope>
    <source>
        <strain evidence="1 2">An867</strain>
    </source>
</reference>
<accession>A0ABS9CNI1</accession>
<dbReference type="RefSeq" id="WP_235322921.1">
    <property type="nucleotide sequence ID" value="NZ_JAFBIT010000001.1"/>
</dbReference>
<dbReference type="SUPFAM" id="SSF53335">
    <property type="entry name" value="S-adenosyl-L-methionine-dependent methyltransferases"/>
    <property type="match status" value="1"/>
</dbReference>